<feature type="region of interest" description="Disordered" evidence="4">
    <location>
        <begin position="465"/>
        <end position="491"/>
    </location>
</feature>
<dbReference type="PANTHER" id="PTHR43918">
    <property type="entry name" value="ACETYLCHOLINESTERASE"/>
    <property type="match status" value="1"/>
</dbReference>
<dbReference type="InterPro" id="IPR029058">
    <property type="entry name" value="AB_hydrolase_fold"/>
</dbReference>
<evidence type="ECO:0000259" key="5">
    <source>
        <dbReference type="Pfam" id="PF00135"/>
    </source>
</evidence>
<name>A0ABS4Z7B2_9ACTN</name>
<gene>
    <name evidence="6" type="ORF">JOF54_001529</name>
</gene>
<feature type="domain" description="Carboxylesterase type B" evidence="5">
    <location>
        <begin position="6"/>
        <end position="475"/>
    </location>
</feature>
<keyword evidence="7" id="KW-1185">Reference proteome</keyword>
<reference evidence="6 7" key="1">
    <citation type="submission" date="2021-03" db="EMBL/GenBank/DDBJ databases">
        <title>Sequencing the genomes of 1000 actinobacteria strains.</title>
        <authorList>
            <person name="Klenk H.-P."/>
        </authorList>
    </citation>
    <scope>NUCLEOTIDE SEQUENCE [LARGE SCALE GENOMIC DNA]</scope>
    <source>
        <strain evidence="6 7">DSM 12936</strain>
    </source>
</reference>
<evidence type="ECO:0000256" key="2">
    <source>
        <dbReference type="ARBA" id="ARBA00022801"/>
    </source>
</evidence>
<evidence type="ECO:0000313" key="6">
    <source>
        <dbReference type="EMBL" id="MBP2416607.1"/>
    </source>
</evidence>
<evidence type="ECO:0000256" key="1">
    <source>
        <dbReference type="ARBA" id="ARBA00005964"/>
    </source>
</evidence>
<dbReference type="InterPro" id="IPR002018">
    <property type="entry name" value="CarbesteraseB"/>
</dbReference>
<organism evidence="6 7">
    <name type="scientific">Microlunatus capsulatus</name>
    <dbReference type="NCBI Taxonomy" id="99117"/>
    <lineage>
        <taxon>Bacteria</taxon>
        <taxon>Bacillati</taxon>
        <taxon>Actinomycetota</taxon>
        <taxon>Actinomycetes</taxon>
        <taxon>Propionibacteriales</taxon>
        <taxon>Propionibacteriaceae</taxon>
        <taxon>Microlunatus</taxon>
    </lineage>
</organism>
<evidence type="ECO:0000313" key="7">
    <source>
        <dbReference type="Proteomes" id="UP000758168"/>
    </source>
</evidence>
<dbReference type="EC" id="3.1.1.-" evidence="3"/>
<keyword evidence="2 3" id="KW-0378">Hydrolase</keyword>
<dbReference type="EMBL" id="JAGIOB010000001">
    <property type="protein sequence ID" value="MBP2416607.1"/>
    <property type="molecule type" value="Genomic_DNA"/>
</dbReference>
<proteinExistence type="inferred from homology"/>
<comment type="caution">
    <text evidence="6">The sequence shown here is derived from an EMBL/GenBank/DDBJ whole genome shotgun (WGS) entry which is preliminary data.</text>
</comment>
<dbReference type="PROSITE" id="PS00122">
    <property type="entry name" value="CARBOXYLESTERASE_B_1"/>
    <property type="match status" value="1"/>
</dbReference>
<dbReference type="PANTHER" id="PTHR43918:SF4">
    <property type="entry name" value="CARBOXYLIC ESTER HYDROLASE"/>
    <property type="match status" value="1"/>
</dbReference>
<protein>
    <recommendedName>
        <fullName evidence="3">Carboxylic ester hydrolase</fullName>
        <ecNumber evidence="3">3.1.1.-</ecNumber>
    </recommendedName>
</protein>
<dbReference type="RefSeq" id="WP_210054443.1">
    <property type="nucleotide sequence ID" value="NZ_BAAAMH010000015.1"/>
</dbReference>
<evidence type="ECO:0000256" key="3">
    <source>
        <dbReference type="RuleBase" id="RU361235"/>
    </source>
</evidence>
<dbReference type="Gene3D" id="3.40.50.1820">
    <property type="entry name" value="alpha/beta hydrolase"/>
    <property type="match status" value="1"/>
</dbReference>
<dbReference type="InterPro" id="IPR019826">
    <property type="entry name" value="Carboxylesterase_B_AS"/>
</dbReference>
<comment type="similarity">
    <text evidence="1 3">Belongs to the type-B carboxylesterase/lipase family.</text>
</comment>
<dbReference type="SUPFAM" id="SSF53474">
    <property type="entry name" value="alpha/beta-Hydrolases"/>
    <property type="match status" value="1"/>
</dbReference>
<dbReference type="Pfam" id="PF00135">
    <property type="entry name" value="COesterase"/>
    <property type="match status" value="1"/>
</dbReference>
<evidence type="ECO:0000256" key="4">
    <source>
        <dbReference type="SAM" id="MobiDB-lite"/>
    </source>
</evidence>
<accession>A0ABS4Z7B2</accession>
<dbReference type="GO" id="GO:0016787">
    <property type="term" value="F:hydrolase activity"/>
    <property type="evidence" value="ECO:0007669"/>
    <property type="project" value="UniProtKB-KW"/>
</dbReference>
<dbReference type="Proteomes" id="UP000758168">
    <property type="component" value="Unassembled WGS sequence"/>
</dbReference>
<dbReference type="InterPro" id="IPR050654">
    <property type="entry name" value="AChE-related_enzymes"/>
</dbReference>
<sequence>MEQEHDTVVTVAAGRLQGVERDGVTSWLGVPYAAPPLGPRRFRAPAPVERWDGVRPAVRPAGAALQAPGLGGGKGLGPSVGEDCLYVNVHAPAGAPHDGRPRPVLVWLHGGAFTGGSGALYRGAPLAAQGDLVVVTVNYRLGVFGFVDLASAVDADVPSVLGLRDQVAALRWVQENVGAFGGDPGQVVVAGESAGSISVALLMTAPSTAGLFRGAVMQSGSHSLIHGDEARQEVARAYARRLGLGRGDGDRLWQLTPQELLAAQQAVDAEFPGTLPAAPWFDGDLVPGSLEEARRSTRPEVALLAGHNRDEISFFQTSRHDILPTTRPALVARLQAALGWEEAQRLLAHYPDSAAGTRALGTDLTFAGPTRHFAERHAGAGGATWSYRFDAAVPLLGATHAADLPYLWDWGGLPGLVLRGRRTPQRQALAGRMRQRWLAFARHLDPGPDWPALTLPERRTLVLDPAGDHVEDDPGAERRRAWAGRDVMPRP</sequence>